<feature type="compositionally biased region" description="Low complexity" evidence="2">
    <location>
        <begin position="80"/>
        <end position="102"/>
    </location>
</feature>
<protein>
    <submittedName>
        <fullName evidence="4">Ovarian cancer-associated protein-like protein</fullName>
    </submittedName>
</protein>
<name>A0A0M8N142_ESCWE</name>
<dbReference type="EMBL" id="LGSR01000013">
    <property type="protein sequence ID" value="KOS20977.1"/>
    <property type="molecule type" value="Genomic_DNA"/>
</dbReference>
<evidence type="ECO:0000313" key="5">
    <source>
        <dbReference type="Proteomes" id="UP000053831"/>
    </source>
</evidence>
<keyword evidence="1" id="KW-0378">Hydrolase</keyword>
<dbReference type="Proteomes" id="UP000053831">
    <property type="component" value="Unassembled WGS sequence"/>
</dbReference>
<dbReference type="GO" id="GO:0005737">
    <property type="term" value="C:cytoplasm"/>
    <property type="evidence" value="ECO:0007669"/>
    <property type="project" value="TreeGrafter"/>
</dbReference>
<dbReference type="STRING" id="150374.A0A0M8N142"/>
<dbReference type="PANTHER" id="PTHR48070:SF6">
    <property type="entry name" value="ESTERASE OVCA2"/>
    <property type="match status" value="1"/>
</dbReference>
<sequence>MPTADAANGTPKASGVAKKPLKILMLHGYTQSGPLFHSKTKALEKFLVKALAPSNVVPQLIYPSAPNRLLPSDVPGFEPSNSATAATTSSDTTRTTSTTVTTDGPDMRAWFRRDEATNSYRLLDEGMAAIATAIAAADGIHGICGFSQGAATAALVAAALEPARAPPPGPAGDWARGLRAANAGRAALFAVAYSGFRALPQGLAWLFEPAIKTPSMHYIGSLDTVVDEGRSRALADACEDPVVMVHPGGHYVPIARDWAMPLAAFIKKHAVESENKL</sequence>
<keyword evidence="5" id="KW-1185">Reference proteome</keyword>
<dbReference type="Pfam" id="PF03959">
    <property type="entry name" value="FSH1"/>
    <property type="match status" value="1"/>
</dbReference>
<dbReference type="GO" id="GO:0016787">
    <property type="term" value="F:hydrolase activity"/>
    <property type="evidence" value="ECO:0007669"/>
    <property type="project" value="UniProtKB-KW"/>
</dbReference>
<gene>
    <name evidence="4" type="ORF">ESCO_004089</name>
</gene>
<feature type="region of interest" description="Disordered" evidence="2">
    <location>
        <begin position="72"/>
        <end position="105"/>
    </location>
</feature>
<evidence type="ECO:0000256" key="1">
    <source>
        <dbReference type="ARBA" id="ARBA00022801"/>
    </source>
</evidence>
<evidence type="ECO:0000256" key="2">
    <source>
        <dbReference type="SAM" id="MobiDB-lite"/>
    </source>
</evidence>
<dbReference type="OrthoDB" id="2094269at2759"/>
<feature type="domain" description="Serine hydrolase" evidence="3">
    <location>
        <begin position="19"/>
        <end position="260"/>
    </location>
</feature>
<proteinExistence type="predicted"/>
<dbReference type="AlphaFoldDB" id="A0A0M8N142"/>
<dbReference type="InterPro" id="IPR029058">
    <property type="entry name" value="AB_hydrolase_fold"/>
</dbReference>
<dbReference type="SUPFAM" id="SSF53474">
    <property type="entry name" value="alpha/beta-Hydrolases"/>
    <property type="match status" value="1"/>
</dbReference>
<evidence type="ECO:0000259" key="3">
    <source>
        <dbReference type="Pfam" id="PF03959"/>
    </source>
</evidence>
<evidence type="ECO:0000313" key="4">
    <source>
        <dbReference type="EMBL" id="KOS20977.1"/>
    </source>
</evidence>
<dbReference type="Gene3D" id="3.40.50.1820">
    <property type="entry name" value="alpha/beta hydrolase"/>
    <property type="match status" value="1"/>
</dbReference>
<dbReference type="GO" id="GO:0019748">
    <property type="term" value="P:secondary metabolic process"/>
    <property type="evidence" value="ECO:0007669"/>
    <property type="project" value="TreeGrafter"/>
</dbReference>
<dbReference type="InterPro" id="IPR050593">
    <property type="entry name" value="LovG"/>
</dbReference>
<dbReference type="InterPro" id="IPR005645">
    <property type="entry name" value="FSH-like_dom"/>
</dbReference>
<dbReference type="GO" id="GO:0005634">
    <property type="term" value="C:nucleus"/>
    <property type="evidence" value="ECO:0007669"/>
    <property type="project" value="TreeGrafter"/>
</dbReference>
<reference evidence="4 5" key="1">
    <citation type="submission" date="2015-07" db="EMBL/GenBank/DDBJ databases">
        <title>The genome of the fungus Escovopsis weberi, a specialized disease agent of ant agriculture.</title>
        <authorList>
            <person name="de Man T.J."/>
            <person name="Stajich J.E."/>
            <person name="Kubicek C.P."/>
            <person name="Chenthamara K."/>
            <person name="Atanasova L."/>
            <person name="Druzhinina I.S."/>
            <person name="Birnbaum S."/>
            <person name="Barribeau S.M."/>
            <person name="Teiling C."/>
            <person name="Suen G."/>
            <person name="Currie C."/>
            <person name="Gerardo N.M."/>
        </authorList>
    </citation>
    <scope>NUCLEOTIDE SEQUENCE [LARGE SCALE GENOMIC DNA]</scope>
</reference>
<organism evidence="4 5">
    <name type="scientific">Escovopsis weberi</name>
    <dbReference type="NCBI Taxonomy" id="150374"/>
    <lineage>
        <taxon>Eukaryota</taxon>
        <taxon>Fungi</taxon>
        <taxon>Dikarya</taxon>
        <taxon>Ascomycota</taxon>
        <taxon>Pezizomycotina</taxon>
        <taxon>Sordariomycetes</taxon>
        <taxon>Hypocreomycetidae</taxon>
        <taxon>Hypocreales</taxon>
        <taxon>Hypocreaceae</taxon>
        <taxon>Escovopsis</taxon>
    </lineage>
</organism>
<comment type="caution">
    <text evidence="4">The sequence shown here is derived from an EMBL/GenBank/DDBJ whole genome shotgun (WGS) entry which is preliminary data.</text>
</comment>
<accession>A0A0M8N142</accession>
<dbReference type="PANTHER" id="PTHR48070">
    <property type="entry name" value="ESTERASE OVCA2"/>
    <property type="match status" value="1"/>
</dbReference>